<evidence type="ECO:0000313" key="3">
    <source>
        <dbReference type="Proteomes" id="UP000887563"/>
    </source>
</evidence>
<evidence type="ECO:0000256" key="1">
    <source>
        <dbReference type="ARBA" id="ARBA00009500"/>
    </source>
</evidence>
<evidence type="ECO:0000313" key="4">
    <source>
        <dbReference type="WBParaSite" id="Minc3s04977g37370"/>
    </source>
</evidence>
<dbReference type="Gene3D" id="3.30.497.10">
    <property type="entry name" value="Antithrombin, subunit I, domain 2"/>
    <property type="match status" value="1"/>
</dbReference>
<dbReference type="GO" id="GO:0004867">
    <property type="term" value="F:serine-type endopeptidase inhibitor activity"/>
    <property type="evidence" value="ECO:0007669"/>
    <property type="project" value="InterPro"/>
</dbReference>
<dbReference type="WBParaSite" id="Minc3s04977g37370">
    <property type="protein sequence ID" value="Minc3s04977g37370"/>
    <property type="gene ID" value="Minc3s04977g37370"/>
</dbReference>
<protein>
    <submittedName>
        <fullName evidence="4">Serpin domain-containing protein</fullName>
    </submittedName>
</protein>
<dbReference type="Pfam" id="PF00079">
    <property type="entry name" value="Serpin"/>
    <property type="match status" value="1"/>
</dbReference>
<dbReference type="SUPFAM" id="SSF56574">
    <property type="entry name" value="Serpins"/>
    <property type="match status" value="1"/>
</dbReference>
<accession>A0A914NCV9</accession>
<dbReference type="PANTHER" id="PTHR11461:SF211">
    <property type="entry name" value="GH10112P-RELATED"/>
    <property type="match status" value="1"/>
</dbReference>
<name>A0A914NCV9_MELIC</name>
<reference evidence="4" key="1">
    <citation type="submission" date="2022-11" db="UniProtKB">
        <authorList>
            <consortium name="WormBaseParasite"/>
        </authorList>
    </citation>
    <scope>IDENTIFICATION</scope>
</reference>
<keyword evidence="3" id="KW-1185">Reference proteome</keyword>
<feature type="domain" description="Serpin" evidence="2">
    <location>
        <begin position="6"/>
        <end position="133"/>
    </location>
</feature>
<proteinExistence type="inferred from homology"/>
<dbReference type="InterPro" id="IPR023796">
    <property type="entry name" value="Serpin_dom"/>
</dbReference>
<dbReference type="Proteomes" id="UP000887563">
    <property type="component" value="Unplaced"/>
</dbReference>
<organism evidence="3 4">
    <name type="scientific">Meloidogyne incognita</name>
    <name type="common">Southern root-knot nematode worm</name>
    <name type="synonym">Oxyuris incognita</name>
    <dbReference type="NCBI Taxonomy" id="6306"/>
    <lineage>
        <taxon>Eukaryota</taxon>
        <taxon>Metazoa</taxon>
        <taxon>Ecdysozoa</taxon>
        <taxon>Nematoda</taxon>
        <taxon>Chromadorea</taxon>
        <taxon>Rhabditida</taxon>
        <taxon>Tylenchina</taxon>
        <taxon>Tylenchomorpha</taxon>
        <taxon>Tylenchoidea</taxon>
        <taxon>Meloidogynidae</taxon>
        <taxon>Meloidogyninae</taxon>
        <taxon>Meloidogyne</taxon>
        <taxon>Meloidogyne incognita group</taxon>
    </lineage>
</organism>
<dbReference type="InterPro" id="IPR000215">
    <property type="entry name" value="Serpin_fam"/>
</dbReference>
<dbReference type="InterPro" id="IPR036186">
    <property type="entry name" value="Serpin_sf"/>
</dbReference>
<evidence type="ECO:0000259" key="2">
    <source>
        <dbReference type="Pfam" id="PF00079"/>
    </source>
</evidence>
<dbReference type="InterPro" id="IPR042178">
    <property type="entry name" value="Serpin_sf_1"/>
</dbReference>
<dbReference type="PANTHER" id="PTHR11461">
    <property type="entry name" value="SERINE PROTEASE INHIBITOR, SERPIN"/>
    <property type="match status" value="1"/>
</dbReference>
<sequence>MALIKAQADFAINLLSNFVLEQNKPVESTILSPLSLSMGLAMVYAGADGETKKDFGELLSGGLKEEETHAYFGKQLNSYNDDKPKNYTLEMANKVFVQKGFKILEEFKNFINENYGGRFELLNFEENVEAAKEFHPNIGPVRTSYLIPVFADIFIRTNMYEQKNDQISHFFSGLLQKIIFSILRSLVE</sequence>
<dbReference type="AlphaFoldDB" id="A0A914NCV9"/>
<dbReference type="GO" id="GO:0005615">
    <property type="term" value="C:extracellular space"/>
    <property type="evidence" value="ECO:0007669"/>
    <property type="project" value="InterPro"/>
</dbReference>
<comment type="similarity">
    <text evidence="1">Belongs to the serpin family.</text>
</comment>